<dbReference type="AlphaFoldDB" id="A0A392TK68"/>
<feature type="compositionally biased region" description="Basic and acidic residues" evidence="1">
    <location>
        <begin position="16"/>
        <end position="35"/>
    </location>
</feature>
<organism evidence="2 3">
    <name type="scientific">Trifolium medium</name>
    <dbReference type="NCBI Taxonomy" id="97028"/>
    <lineage>
        <taxon>Eukaryota</taxon>
        <taxon>Viridiplantae</taxon>
        <taxon>Streptophyta</taxon>
        <taxon>Embryophyta</taxon>
        <taxon>Tracheophyta</taxon>
        <taxon>Spermatophyta</taxon>
        <taxon>Magnoliopsida</taxon>
        <taxon>eudicotyledons</taxon>
        <taxon>Gunneridae</taxon>
        <taxon>Pentapetalae</taxon>
        <taxon>rosids</taxon>
        <taxon>fabids</taxon>
        <taxon>Fabales</taxon>
        <taxon>Fabaceae</taxon>
        <taxon>Papilionoideae</taxon>
        <taxon>50 kb inversion clade</taxon>
        <taxon>NPAAA clade</taxon>
        <taxon>Hologalegina</taxon>
        <taxon>IRL clade</taxon>
        <taxon>Trifolieae</taxon>
        <taxon>Trifolium</taxon>
    </lineage>
</organism>
<feature type="compositionally biased region" description="Basic residues" evidence="1">
    <location>
        <begin position="1"/>
        <end position="12"/>
    </location>
</feature>
<dbReference type="Proteomes" id="UP000265520">
    <property type="component" value="Unassembled WGS sequence"/>
</dbReference>
<evidence type="ECO:0000313" key="2">
    <source>
        <dbReference type="EMBL" id="MCI60335.1"/>
    </source>
</evidence>
<sequence length="59" mass="6284">RAGGRRICRRVARPLPEAERHGDPDPVTEPQHDADLVPVAEPQPNHAPAAEEDDGLSGG</sequence>
<feature type="non-terminal residue" evidence="2">
    <location>
        <position position="1"/>
    </location>
</feature>
<protein>
    <submittedName>
        <fullName evidence="2">Uncharacterized protein</fullName>
    </submittedName>
</protein>
<accession>A0A392TK68</accession>
<comment type="caution">
    <text evidence="2">The sequence shown here is derived from an EMBL/GenBank/DDBJ whole genome shotgun (WGS) entry which is preliminary data.</text>
</comment>
<evidence type="ECO:0000256" key="1">
    <source>
        <dbReference type="SAM" id="MobiDB-lite"/>
    </source>
</evidence>
<proteinExistence type="predicted"/>
<feature type="region of interest" description="Disordered" evidence="1">
    <location>
        <begin position="1"/>
        <end position="59"/>
    </location>
</feature>
<evidence type="ECO:0000313" key="3">
    <source>
        <dbReference type="Proteomes" id="UP000265520"/>
    </source>
</evidence>
<reference evidence="2 3" key="1">
    <citation type="journal article" date="2018" name="Front. Plant Sci.">
        <title>Red Clover (Trifolium pratense) and Zigzag Clover (T. medium) - A Picture of Genomic Similarities and Differences.</title>
        <authorList>
            <person name="Dluhosova J."/>
            <person name="Istvanek J."/>
            <person name="Nedelnik J."/>
            <person name="Repkova J."/>
        </authorList>
    </citation>
    <scope>NUCLEOTIDE SEQUENCE [LARGE SCALE GENOMIC DNA]</scope>
    <source>
        <strain evidence="3">cv. 10/8</strain>
        <tissue evidence="2">Leaf</tissue>
    </source>
</reference>
<name>A0A392TK68_9FABA</name>
<keyword evidence="3" id="KW-1185">Reference proteome</keyword>
<feature type="compositionally biased region" description="Acidic residues" evidence="1">
    <location>
        <begin position="50"/>
        <end position="59"/>
    </location>
</feature>
<dbReference type="EMBL" id="LXQA010579643">
    <property type="protein sequence ID" value="MCI60335.1"/>
    <property type="molecule type" value="Genomic_DNA"/>
</dbReference>